<dbReference type="Proteomes" id="UP000669179">
    <property type="component" value="Unassembled WGS sequence"/>
</dbReference>
<accession>A0A939PJ42</accession>
<sequence length="289" mass="30003">MIAVLASGLHLVTALASLVPAAPAAPAPQVVAGDEAVYLITVTNHGPSTAREVTVTDEVPSALRVVAVPDGCTSAGRTVTCRVARLDVAGRIVLRVAVRVDPDATGQTVVNLARTFAATADPDRLNNEGTAPARVVGRSDVSIRKSGPASTSPGRRVRYVLTARNAGPSTARDVVVTDRLPAGLRILRVPPACSSSTRTVECTLDRLAPGGLQRYVVTAKVRKSARTGAVLRDIATIGSSIPDPDPSDNKAVVRTTVVSRQANCRMAFVSPERCGGPAVPMARFRPTGP</sequence>
<gene>
    <name evidence="3" type="ORF">J4573_26945</name>
</gene>
<evidence type="ECO:0000313" key="3">
    <source>
        <dbReference type="EMBL" id="MBO2450764.1"/>
    </source>
</evidence>
<feature type="chain" id="PRO_5038108409" evidence="1">
    <location>
        <begin position="25"/>
        <end position="289"/>
    </location>
</feature>
<protein>
    <submittedName>
        <fullName evidence="3">DUF11 domain-containing protein</fullName>
    </submittedName>
</protein>
<dbReference type="InterPro" id="IPR051172">
    <property type="entry name" value="Chlamydia_OmcB"/>
</dbReference>
<feature type="signal peptide" evidence="1">
    <location>
        <begin position="1"/>
        <end position="24"/>
    </location>
</feature>
<dbReference type="Gene3D" id="2.60.40.10">
    <property type="entry name" value="Immunoglobulins"/>
    <property type="match status" value="1"/>
</dbReference>
<keyword evidence="4" id="KW-1185">Reference proteome</keyword>
<comment type="caution">
    <text evidence="3">The sequence shown here is derived from an EMBL/GenBank/DDBJ whole genome shotgun (WGS) entry which is preliminary data.</text>
</comment>
<evidence type="ECO:0000256" key="1">
    <source>
        <dbReference type="SAM" id="SignalP"/>
    </source>
</evidence>
<dbReference type="Pfam" id="PF01345">
    <property type="entry name" value="DUF11"/>
    <property type="match status" value="2"/>
</dbReference>
<feature type="domain" description="DUF11" evidence="2">
    <location>
        <begin position="140"/>
        <end position="253"/>
    </location>
</feature>
<feature type="domain" description="DUF11" evidence="2">
    <location>
        <begin position="27"/>
        <end position="131"/>
    </location>
</feature>
<dbReference type="InterPro" id="IPR013783">
    <property type="entry name" value="Ig-like_fold"/>
</dbReference>
<dbReference type="GO" id="GO:0005975">
    <property type="term" value="P:carbohydrate metabolic process"/>
    <property type="evidence" value="ECO:0007669"/>
    <property type="project" value="UniProtKB-ARBA"/>
</dbReference>
<dbReference type="PANTHER" id="PTHR34819">
    <property type="entry name" value="LARGE CYSTEINE-RICH PERIPLASMIC PROTEIN OMCB"/>
    <property type="match status" value="1"/>
</dbReference>
<reference evidence="3" key="1">
    <citation type="submission" date="2021-03" db="EMBL/GenBank/DDBJ databases">
        <authorList>
            <person name="Kanchanasin P."/>
            <person name="Saeng-In P."/>
            <person name="Phongsopitanun W."/>
            <person name="Yuki M."/>
            <person name="Kudo T."/>
            <person name="Ohkuma M."/>
            <person name="Tanasupawat S."/>
        </authorList>
    </citation>
    <scope>NUCLEOTIDE SEQUENCE</scope>
    <source>
        <strain evidence="3">GKU 128</strain>
    </source>
</reference>
<evidence type="ECO:0000259" key="2">
    <source>
        <dbReference type="Pfam" id="PF01345"/>
    </source>
</evidence>
<dbReference type="PANTHER" id="PTHR34819:SF5">
    <property type="entry name" value="CONSERVED REPEAT DOMAIN PROTEIN"/>
    <property type="match status" value="1"/>
</dbReference>
<dbReference type="AlphaFoldDB" id="A0A939PJ42"/>
<keyword evidence="1" id="KW-0732">Signal</keyword>
<proteinExistence type="predicted"/>
<dbReference type="RefSeq" id="WP_208258647.1">
    <property type="nucleotide sequence ID" value="NZ_JAGEOJ010000011.1"/>
</dbReference>
<name>A0A939PJ42_9ACTN</name>
<organism evidence="3 4">
    <name type="scientific">Actinomadura barringtoniae</name>
    <dbReference type="NCBI Taxonomy" id="1427535"/>
    <lineage>
        <taxon>Bacteria</taxon>
        <taxon>Bacillati</taxon>
        <taxon>Actinomycetota</taxon>
        <taxon>Actinomycetes</taxon>
        <taxon>Streptosporangiales</taxon>
        <taxon>Thermomonosporaceae</taxon>
        <taxon>Actinomadura</taxon>
    </lineage>
</organism>
<evidence type="ECO:0000313" key="4">
    <source>
        <dbReference type="Proteomes" id="UP000669179"/>
    </source>
</evidence>
<dbReference type="EMBL" id="JAGEOJ010000011">
    <property type="protein sequence ID" value="MBO2450764.1"/>
    <property type="molecule type" value="Genomic_DNA"/>
</dbReference>
<dbReference type="NCBIfam" id="TIGR01451">
    <property type="entry name" value="B_ant_repeat"/>
    <property type="match status" value="2"/>
</dbReference>
<dbReference type="InterPro" id="IPR001434">
    <property type="entry name" value="OmcB-like_DUF11"/>
</dbReference>
<dbReference type="InterPro" id="IPR047589">
    <property type="entry name" value="DUF11_rpt"/>
</dbReference>